<dbReference type="Gene3D" id="3.40.640.10">
    <property type="entry name" value="Type I PLP-dependent aspartate aminotransferase-like (Major domain)"/>
    <property type="match status" value="1"/>
</dbReference>
<dbReference type="CDD" id="cd00610">
    <property type="entry name" value="OAT_like"/>
    <property type="match status" value="1"/>
</dbReference>
<keyword evidence="7" id="KW-1185">Reference proteome</keyword>
<dbReference type="InterPro" id="IPR015424">
    <property type="entry name" value="PyrdxlP-dep_Trfase"/>
</dbReference>
<gene>
    <name evidence="6" type="primary">argD</name>
    <name evidence="6" type="ORF">GCM10007043_00870</name>
</gene>
<dbReference type="EMBL" id="BMOF01000001">
    <property type="protein sequence ID" value="GGJ91026.1"/>
    <property type="molecule type" value="Genomic_DNA"/>
</dbReference>
<dbReference type="InterPro" id="IPR050103">
    <property type="entry name" value="Class-III_PLP-dep_AT"/>
</dbReference>
<dbReference type="GO" id="GO:0030170">
    <property type="term" value="F:pyridoxal phosphate binding"/>
    <property type="evidence" value="ECO:0007669"/>
    <property type="project" value="InterPro"/>
</dbReference>
<reference evidence="6" key="2">
    <citation type="submission" date="2020-09" db="EMBL/GenBank/DDBJ databases">
        <authorList>
            <person name="Sun Q."/>
            <person name="Ohkuma M."/>
        </authorList>
    </citation>
    <scope>NUCLEOTIDE SEQUENCE</scope>
    <source>
        <strain evidence="6">JCM 14719</strain>
    </source>
</reference>
<proteinExistence type="inferred from homology"/>
<comment type="caution">
    <text evidence="6">The sequence shown here is derived from an EMBL/GenBank/DDBJ whole genome shotgun (WGS) entry which is preliminary data.</text>
</comment>
<dbReference type="PANTHER" id="PTHR11986:SF79">
    <property type="entry name" value="ACETYLORNITHINE AMINOTRANSFERASE, MITOCHONDRIAL"/>
    <property type="match status" value="1"/>
</dbReference>
<evidence type="ECO:0000256" key="1">
    <source>
        <dbReference type="ARBA" id="ARBA00001933"/>
    </source>
</evidence>
<dbReference type="Pfam" id="PF00202">
    <property type="entry name" value="Aminotran_3"/>
    <property type="match status" value="1"/>
</dbReference>
<dbReference type="GO" id="GO:0008483">
    <property type="term" value="F:transaminase activity"/>
    <property type="evidence" value="ECO:0007669"/>
    <property type="project" value="UniProtKB-KW"/>
</dbReference>
<evidence type="ECO:0000313" key="7">
    <source>
        <dbReference type="Proteomes" id="UP000637720"/>
    </source>
</evidence>
<dbReference type="PIRSF" id="PIRSF000521">
    <property type="entry name" value="Transaminase_4ab_Lys_Orn"/>
    <property type="match status" value="1"/>
</dbReference>
<dbReference type="NCBIfam" id="NF002325">
    <property type="entry name" value="PRK01278.1"/>
    <property type="match status" value="1"/>
</dbReference>
<dbReference type="RefSeq" id="WP_188816498.1">
    <property type="nucleotide sequence ID" value="NZ_BMOF01000001.1"/>
</dbReference>
<dbReference type="InterPro" id="IPR005814">
    <property type="entry name" value="Aminotrans_3"/>
</dbReference>
<dbReference type="InterPro" id="IPR015422">
    <property type="entry name" value="PyrdxlP-dep_Trfase_small"/>
</dbReference>
<evidence type="ECO:0000256" key="5">
    <source>
        <dbReference type="RuleBase" id="RU003560"/>
    </source>
</evidence>
<dbReference type="PANTHER" id="PTHR11986">
    <property type="entry name" value="AMINOTRANSFERASE CLASS III"/>
    <property type="match status" value="1"/>
</dbReference>
<evidence type="ECO:0000256" key="2">
    <source>
        <dbReference type="ARBA" id="ARBA00022576"/>
    </source>
</evidence>
<dbReference type="SUPFAM" id="SSF53383">
    <property type="entry name" value="PLP-dependent transferases"/>
    <property type="match status" value="1"/>
</dbReference>
<name>A0A8J3F8U4_9BACI</name>
<dbReference type="InterPro" id="IPR015421">
    <property type="entry name" value="PyrdxlP-dep_Trfase_major"/>
</dbReference>
<comment type="cofactor">
    <cofactor evidence="1">
        <name>pyridoxal 5'-phosphate</name>
        <dbReference type="ChEBI" id="CHEBI:597326"/>
    </cofactor>
</comment>
<comment type="similarity">
    <text evidence="5">Belongs to the class-III pyridoxal-phosphate-dependent aminotransferase family.</text>
</comment>
<keyword evidence="3" id="KW-0808">Transferase</keyword>
<evidence type="ECO:0000256" key="3">
    <source>
        <dbReference type="ARBA" id="ARBA00022679"/>
    </source>
</evidence>
<evidence type="ECO:0000313" key="6">
    <source>
        <dbReference type="EMBL" id="GGJ91026.1"/>
    </source>
</evidence>
<dbReference type="GO" id="GO:0042802">
    <property type="term" value="F:identical protein binding"/>
    <property type="evidence" value="ECO:0007669"/>
    <property type="project" value="TreeGrafter"/>
</dbReference>
<evidence type="ECO:0000256" key="4">
    <source>
        <dbReference type="ARBA" id="ARBA00022898"/>
    </source>
</evidence>
<organism evidence="6 7">
    <name type="scientific">Calditerricola satsumensis</name>
    <dbReference type="NCBI Taxonomy" id="373054"/>
    <lineage>
        <taxon>Bacteria</taxon>
        <taxon>Bacillati</taxon>
        <taxon>Bacillota</taxon>
        <taxon>Bacilli</taxon>
        <taxon>Bacillales</taxon>
        <taxon>Bacillaceae</taxon>
        <taxon>Calditerricola</taxon>
    </lineage>
</organism>
<dbReference type="Proteomes" id="UP000637720">
    <property type="component" value="Unassembled WGS sequence"/>
</dbReference>
<protein>
    <submittedName>
        <fullName evidence="6">Acetylornithine aminotransferase</fullName>
    </submittedName>
</protein>
<dbReference type="Gene3D" id="3.90.1150.10">
    <property type="entry name" value="Aspartate Aminotransferase, domain 1"/>
    <property type="match status" value="1"/>
</dbReference>
<reference evidence="6" key="1">
    <citation type="journal article" date="2014" name="Int. J. Syst. Evol. Microbiol.">
        <title>Complete genome sequence of Corynebacterium casei LMG S-19264T (=DSM 44701T), isolated from a smear-ripened cheese.</title>
        <authorList>
            <consortium name="US DOE Joint Genome Institute (JGI-PGF)"/>
            <person name="Walter F."/>
            <person name="Albersmeier A."/>
            <person name="Kalinowski J."/>
            <person name="Ruckert C."/>
        </authorList>
    </citation>
    <scope>NUCLEOTIDE SEQUENCE</scope>
    <source>
        <strain evidence="6">JCM 14719</strain>
    </source>
</reference>
<accession>A0A8J3F8U4</accession>
<keyword evidence="2 6" id="KW-0032">Aminotransferase</keyword>
<dbReference type="FunFam" id="3.40.640.10:FF:000004">
    <property type="entry name" value="Acetylornithine aminotransferase"/>
    <property type="match status" value="1"/>
</dbReference>
<dbReference type="AlphaFoldDB" id="A0A8J3F8U4"/>
<sequence>MAERVDWKTLDHTYLLPTYNRLPIAIARAKGNYLYDTEGNAYLDLFTGLAVNVLGHGHPTVLAALREQADAFLHISNLFLNPPAIRLAQRLVACTFPGKVFFTNSGAEATEAAIKLVHKWARRRGDGREGFVVLKNSFHGRTLGALRLTRQRAVQQDFPTPPVPVYEVEPENLAQVEAVLRAHRPAAVLVEPVLGSGGVIPLSDGYLQALEGLCRAHGVLFGVDEIQTGMGRTGTLFAYQQAGVTPDFLLFAKGVGGGLPLGGVIAGEKLADAFAPGDHGSTFAPSPLSAACGNAVLQVLLDDGLLEEGRRAAAYLRERLEALCRAHPDAFEPVRGKGMMLGLPMKWPAEAVRALQQALLRQGFLFDVTQRTVIRLLPPLTLAPDEVDAFVAALDACVRQGMPVPGPTE</sequence>
<keyword evidence="4 5" id="KW-0663">Pyridoxal phosphate</keyword>